<gene>
    <name evidence="2" type="ORF">PGTUg99_021335</name>
</gene>
<dbReference type="EMBL" id="VDEP01000277">
    <property type="protein sequence ID" value="KAA1112501.1"/>
    <property type="molecule type" value="Genomic_DNA"/>
</dbReference>
<comment type="caution">
    <text evidence="2">The sequence shown here is derived from an EMBL/GenBank/DDBJ whole genome shotgun (WGS) entry which is preliminary data.</text>
</comment>
<feature type="region of interest" description="Disordered" evidence="1">
    <location>
        <begin position="1"/>
        <end position="32"/>
    </location>
</feature>
<name>A0A5B0QH30_PUCGR</name>
<evidence type="ECO:0000313" key="2">
    <source>
        <dbReference type="EMBL" id="KAA1112501.1"/>
    </source>
</evidence>
<organism evidence="2 3">
    <name type="scientific">Puccinia graminis f. sp. tritici</name>
    <dbReference type="NCBI Taxonomy" id="56615"/>
    <lineage>
        <taxon>Eukaryota</taxon>
        <taxon>Fungi</taxon>
        <taxon>Dikarya</taxon>
        <taxon>Basidiomycota</taxon>
        <taxon>Pucciniomycotina</taxon>
        <taxon>Pucciniomycetes</taxon>
        <taxon>Pucciniales</taxon>
        <taxon>Pucciniaceae</taxon>
        <taxon>Puccinia</taxon>
    </lineage>
</organism>
<protein>
    <submittedName>
        <fullName evidence="2">Uncharacterized protein</fullName>
    </submittedName>
</protein>
<dbReference type="Proteomes" id="UP000325313">
    <property type="component" value="Unassembled WGS sequence"/>
</dbReference>
<evidence type="ECO:0000313" key="3">
    <source>
        <dbReference type="Proteomes" id="UP000325313"/>
    </source>
</evidence>
<proteinExistence type="predicted"/>
<sequence length="79" mass="9078">MRLRPRFPSSDSETRRSPSPRTRFGQSSNSRIPRLIQLPESSWVSVFGDPPHSNFPFWTIVQIHIQPNHALVISVPEQS</sequence>
<reference evidence="2 3" key="1">
    <citation type="submission" date="2019-05" db="EMBL/GenBank/DDBJ databases">
        <title>Emergence of the Ug99 lineage of the wheat stem rust pathogen through somatic hybridization.</title>
        <authorList>
            <person name="Li F."/>
            <person name="Upadhyaya N.M."/>
            <person name="Sperschneider J."/>
            <person name="Matny O."/>
            <person name="Nguyen-Phuc H."/>
            <person name="Mago R."/>
            <person name="Raley C."/>
            <person name="Miller M.E."/>
            <person name="Silverstein K.A.T."/>
            <person name="Henningsen E."/>
            <person name="Hirsch C.D."/>
            <person name="Visser B."/>
            <person name="Pretorius Z.A."/>
            <person name="Steffenson B.J."/>
            <person name="Schwessinger B."/>
            <person name="Dodds P.N."/>
            <person name="Figueroa M."/>
        </authorList>
    </citation>
    <scope>NUCLEOTIDE SEQUENCE [LARGE SCALE GENOMIC DNA]</scope>
    <source>
        <strain evidence="2 3">Ug99</strain>
    </source>
</reference>
<accession>A0A5B0QH30</accession>
<dbReference type="AlphaFoldDB" id="A0A5B0QH30"/>
<evidence type="ECO:0000256" key="1">
    <source>
        <dbReference type="SAM" id="MobiDB-lite"/>
    </source>
</evidence>